<dbReference type="GO" id="GO:0004725">
    <property type="term" value="F:protein tyrosine phosphatase activity"/>
    <property type="evidence" value="ECO:0007669"/>
    <property type="project" value="InterPro"/>
</dbReference>
<proteinExistence type="predicted"/>
<dbReference type="InterPro" id="IPR000387">
    <property type="entry name" value="Tyr_Pase_dom"/>
</dbReference>
<name>Q98KV6_RHILO</name>
<dbReference type="PROSITE" id="PS00383">
    <property type="entry name" value="TYR_PHOSPHATASE_1"/>
    <property type="match status" value="1"/>
</dbReference>
<dbReference type="KEGG" id="mlo:mll1302"/>
<dbReference type="AlphaFoldDB" id="Q98KV6"/>
<sequence length="183" mass="19802">MGDAARGSTKRFKTMIHVCSLAKIEETVARTGADRMLSLLSIGTEVTRPASIARENHLHLVMHDIAVAQDGMTMPGEEHVRDVLDFARRWDRAKPMVVHCYAGISRSTASAYIIAAALAPKRDEAELAQTLRALSPSATPNPRLIAVADALLERNGRMIEAIQSIGRGADAFEGTPFALKIEG</sequence>
<dbReference type="eggNOG" id="COG5350">
    <property type="taxonomic scope" value="Bacteria"/>
</dbReference>
<evidence type="ECO:0000313" key="3">
    <source>
        <dbReference type="Proteomes" id="UP000000552"/>
    </source>
</evidence>
<dbReference type="EMBL" id="BA000012">
    <property type="protein sequence ID" value="BAB48708.1"/>
    <property type="molecule type" value="Genomic_DNA"/>
</dbReference>
<dbReference type="Gene3D" id="3.90.190.10">
    <property type="entry name" value="Protein tyrosine phosphatase superfamily"/>
    <property type="match status" value="1"/>
</dbReference>
<dbReference type="PROSITE" id="PS50056">
    <property type="entry name" value="TYR_PHOSPHATASE_2"/>
    <property type="match status" value="1"/>
</dbReference>
<dbReference type="InterPro" id="IPR016130">
    <property type="entry name" value="Tyr_Pase_AS"/>
</dbReference>
<evidence type="ECO:0000313" key="2">
    <source>
        <dbReference type="EMBL" id="BAB48708.1"/>
    </source>
</evidence>
<organism evidence="2 3">
    <name type="scientific">Mesorhizobium japonicum (strain LMG 29417 / CECT 9101 / MAFF 303099)</name>
    <name type="common">Mesorhizobium loti (strain MAFF 303099)</name>
    <dbReference type="NCBI Taxonomy" id="266835"/>
    <lineage>
        <taxon>Bacteria</taxon>
        <taxon>Pseudomonadati</taxon>
        <taxon>Pseudomonadota</taxon>
        <taxon>Alphaproteobacteria</taxon>
        <taxon>Hyphomicrobiales</taxon>
        <taxon>Phyllobacteriaceae</taxon>
        <taxon>Mesorhizobium</taxon>
    </lineage>
</organism>
<dbReference type="Pfam" id="PF00102">
    <property type="entry name" value="Y_phosphatase"/>
    <property type="match status" value="1"/>
</dbReference>
<dbReference type="InterPro" id="IPR029021">
    <property type="entry name" value="Prot-tyrosine_phosphatase-like"/>
</dbReference>
<dbReference type="HOGENOM" id="CLU_120986_0_0_5"/>
<dbReference type="InterPro" id="IPR000242">
    <property type="entry name" value="PTP_cat"/>
</dbReference>
<feature type="domain" description="Tyrosine specific protein phosphatases" evidence="1">
    <location>
        <begin position="81"/>
        <end position="146"/>
    </location>
</feature>
<evidence type="ECO:0000259" key="1">
    <source>
        <dbReference type="PROSITE" id="PS50056"/>
    </source>
</evidence>
<protein>
    <submittedName>
        <fullName evidence="2">Mll1302 protein</fullName>
    </submittedName>
</protein>
<reference evidence="2 3" key="1">
    <citation type="journal article" date="2000" name="DNA Res.">
        <title>Complete genome structure of the nitrogen-fixing symbiotic bacterium Mesorhizobium loti.</title>
        <authorList>
            <person name="Kaneko T."/>
            <person name="Nakamura Y."/>
            <person name="Sato S."/>
            <person name="Asamizu E."/>
            <person name="Kato T."/>
            <person name="Sasamoto S."/>
            <person name="Watanabe A."/>
            <person name="Idesawa K."/>
            <person name="Ishikawa A."/>
            <person name="Kawashima K."/>
            <person name="Kimura T."/>
            <person name="Kishida Y."/>
            <person name="Kiyokawa C."/>
            <person name="Kohara M."/>
            <person name="Matsumoto M."/>
            <person name="Matsuno A."/>
            <person name="Mochizuki Y."/>
            <person name="Nakayama S."/>
            <person name="Nakazaki N."/>
            <person name="Shimpo S."/>
            <person name="Sugimoto M."/>
            <person name="Takeuchi C."/>
            <person name="Yamada M."/>
            <person name="Tabata S."/>
        </authorList>
    </citation>
    <scope>NUCLEOTIDE SEQUENCE [LARGE SCALE GENOMIC DNA]</scope>
    <source>
        <strain evidence="3">LMG 29417 / CECT 9101 / MAFF 303099</strain>
    </source>
</reference>
<dbReference type="Proteomes" id="UP000000552">
    <property type="component" value="Chromosome"/>
</dbReference>
<dbReference type="SUPFAM" id="SSF52799">
    <property type="entry name" value="(Phosphotyrosine protein) phosphatases II"/>
    <property type="match status" value="1"/>
</dbReference>
<gene>
    <name evidence="2" type="ordered locus">mll1302</name>
</gene>
<accession>Q98KV6</accession>